<dbReference type="AlphaFoldDB" id="A0A1T5M381"/>
<evidence type="ECO:0000256" key="2">
    <source>
        <dbReference type="ARBA" id="ARBA00023125"/>
    </source>
</evidence>
<dbReference type="Gene3D" id="1.20.120.530">
    <property type="entry name" value="GntR ligand-binding domain-like"/>
    <property type="match status" value="1"/>
</dbReference>
<dbReference type="InterPro" id="IPR011711">
    <property type="entry name" value="GntR_C"/>
</dbReference>
<dbReference type="CDD" id="cd07377">
    <property type="entry name" value="WHTH_GntR"/>
    <property type="match status" value="1"/>
</dbReference>
<dbReference type="InterPro" id="IPR036388">
    <property type="entry name" value="WH-like_DNA-bd_sf"/>
</dbReference>
<proteinExistence type="predicted"/>
<gene>
    <name evidence="5" type="ORF">SAMN02194393_03751</name>
</gene>
<reference evidence="5 6" key="1">
    <citation type="submission" date="2017-02" db="EMBL/GenBank/DDBJ databases">
        <authorList>
            <person name="Peterson S.W."/>
        </authorList>
    </citation>
    <scope>NUCLEOTIDE SEQUENCE [LARGE SCALE GENOMIC DNA]</scope>
    <source>
        <strain evidence="5 6">M1</strain>
    </source>
</reference>
<dbReference type="PANTHER" id="PTHR43537:SF41">
    <property type="entry name" value="TRANSCRIPTIONAL REGULATORY PROTEIN"/>
    <property type="match status" value="1"/>
</dbReference>
<dbReference type="Gene3D" id="1.10.10.10">
    <property type="entry name" value="Winged helix-like DNA-binding domain superfamily/Winged helix DNA-binding domain"/>
    <property type="match status" value="1"/>
</dbReference>
<dbReference type="Proteomes" id="UP000190285">
    <property type="component" value="Unassembled WGS sequence"/>
</dbReference>
<keyword evidence="1" id="KW-0805">Transcription regulation</keyword>
<evidence type="ECO:0000259" key="4">
    <source>
        <dbReference type="PROSITE" id="PS50949"/>
    </source>
</evidence>
<dbReference type="GO" id="GO:0003700">
    <property type="term" value="F:DNA-binding transcription factor activity"/>
    <property type="evidence" value="ECO:0007669"/>
    <property type="project" value="InterPro"/>
</dbReference>
<dbReference type="InterPro" id="IPR036390">
    <property type="entry name" value="WH_DNA-bd_sf"/>
</dbReference>
<organism evidence="5 6">
    <name type="scientific">Maledivibacter halophilus</name>
    <dbReference type="NCBI Taxonomy" id="36842"/>
    <lineage>
        <taxon>Bacteria</taxon>
        <taxon>Bacillati</taxon>
        <taxon>Bacillota</taxon>
        <taxon>Clostridia</taxon>
        <taxon>Peptostreptococcales</taxon>
        <taxon>Caminicellaceae</taxon>
        <taxon>Maledivibacter</taxon>
    </lineage>
</organism>
<sequence>MDKLDIYEIESKKTKTLSDIVFSKLKTAILEGYFREGEKLSTESIRKKFKVSRMPVREAFRKLEAEGLVVVHPQIGVIVSDISIEEFEEITEVRILLEKYAVKKALENATDKDFELLENIIEEEEKEIEFMKKIKIRNKFHLEVYKLANNSILFSHICEIYDKFGRYIYLHAQYVKKTEKYNHRKLLEVFQSRNIEKTLVILEAHIKDVAEEIKRILINK</sequence>
<evidence type="ECO:0000256" key="3">
    <source>
        <dbReference type="ARBA" id="ARBA00023163"/>
    </source>
</evidence>
<protein>
    <submittedName>
        <fullName evidence="5">DNA-binding transcriptional regulator, GntR family</fullName>
    </submittedName>
</protein>
<evidence type="ECO:0000313" key="5">
    <source>
        <dbReference type="EMBL" id="SKC82319.1"/>
    </source>
</evidence>
<dbReference type="SMART" id="SM00895">
    <property type="entry name" value="FCD"/>
    <property type="match status" value="1"/>
</dbReference>
<dbReference type="PANTHER" id="PTHR43537">
    <property type="entry name" value="TRANSCRIPTIONAL REGULATOR, GNTR FAMILY"/>
    <property type="match status" value="1"/>
</dbReference>
<dbReference type="Pfam" id="PF00392">
    <property type="entry name" value="GntR"/>
    <property type="match status" value="1"/>
</dbReference>
<dbReference type="InterPro" id="IPR008920">
    <property type="entry name" value="TF_FadR/GntR_C"/>
</dbReference>
<name>A0A1T5M381_9FIRM</name>
<dbReference type="SUPFAM" id="SSF46785">
    <property type="entry name" value="Winged helix' DNA-binding domain"/>
    <property type="match status" value="1"/>
</dbReference>
<dbReference type="SMART" id="SM00345">
    <property type="entry name" value="HTH_GNTR"/>
    <property type="match status" value="1"/>
</dbReference>
<evidence type="ECO:0000256" key="1">
    <source>
        <dbReference type="ARBA" id="ARBA00023015"/>
    </source>
</evidence>
<dbReference type="EMBL" id="FUZT01000009">
    <property type="protein sequence ID" value="SKC82319.1"/>
    <property type="molecule type" value="Genomic_DNA"/>
</dbReference>
<dbReference type="PROSITE" id="PS50949">
    <property type="entry name" value="HTH_GNTR"/>
    <property type="match status" value="1"/>
</dbReference>
<dbReference type="GO" id="GO:0003677">
    <property type="term" value="F:DNA binding"/>
    <property type="evidence" value="ECO:0007669"/>
    <property type="project" value="UniProtKB-KW"/>
</dbReference>
<dbReference type="SUPFAM" id="SSF48008">
    <property type="entry name" value="GntR ligand-binding domain-like"/>
    <property type="match status" value="1"/>
</dbReference>
<keyword evidence="6" id="KW-1185">Reference proteome</keyword>
<evidence type="ECO:0000313" key="6">
    <source>
        <dbReference type="Proteomes" id="UP000190285"/>
    </source>
</evidence>
<dbReference type="Pfam" id="PF07729">
    <property type="entry name" value="FCD"/>
    <property type="match status" value="1"/>
</dbReference>
<dbReference type="InterPro" id="IPR000524">
    <property type="entry name" value="Tscrpt_reg_HTH_GntR"/>
</dbReference>
<dbReference type="RefSeq" id="WP_079493663.1">
    <property type="nucleotide sequence ID" value="NZ_FUZT01000009.1"/>
</dbReference>
<dbReference type="OrthoDB" id="9781630at2"/>
<accession>A0A1T5M381</accession>
<keyword evidence="3" id="KW-0804">Transcription</keyword>
<dbReference type="STRING" id="36842.SAMN02194393_03751"/>
<feature type="domain" description="HTH gntR-type" evidence="4">
    <location>
        <begin position="15"/>
        <end position="82"/>
    </location>
</feature>
<keyword evidence="2 5" id="KW-0238">DNA-binding</keyword>